<evidence type="ECO:0000256" key="4">
    <source>
        <dbReference type="ARBA" id="ARBA00023136"/>
    </source>
</evidence>
<accession>A0AAV9I9B1</accession>
<dbReference type="Gene3D" id="3.40.50.300">
    <property type="entry name" value="P-loop containing nucleotide triphosphate hydrolases"/>
    <property type="match status" value="1"/>
</dbReference>
<keyword evidence="4 5" id="KW-0472">Membrane</keyword>
<dbReference type="EMBL" id="JANCYU010000020">
    <property type="protein sequence ID" value="KAK4523977.1"/>
    <property type="molecule type" value="Genomic_DNA"/>
</dbReference>
<gene>
    <name evidence="7" type="ORF">GAYE_SCF00G1875</name>
</gene>
<feature type="domain" description="Sugar phosphate transporter" evidence="6">
    <location>
        <begin position="13"/>
        <end position="284"/>
    </location>
</feature>
<evidence type="ECO:0000256" key="2">
    <source>
        <dbReference type="ARBA" id="ARBA00022692"/>
    </source>
</evidence>
<reference evidence="7 8" key="1">
    <citation type="submission" date="2022-07" db="EMBL/GenBank/DDBJ databases">
        <title>Genome-wide signatures of adaptation to extreme environments.</title>
        <authorList>
            <person name="Cho C.H."/>
            <person name="Yoon H.S."/>
        </authorList>
    </citation>
    <scope>NUCLEOTIDE SEQUENCE [LARGE SCALE GENOMIC DNA]</scope>
    <source>
        <strain evidence="7 8">108.79 E11</strain>
    </source>
</reference>
<comment type="subcellular location">
    <subcellularLocation>
        <location evidence="1">Membrane</location>
        <topology evidence="1">Multi-pass membrane protein</topology>
    </subcellularLocation>
</comment>
<dbReference type="InterPro" id="IPR037185">
    <property type="entry name" value="EmrE-like"/>
</dbReference>
<feature type="transmembrane region" description="Helical" evidence="5">
    <location>
        <begin position="12"/>
        <end position="33"/>
    </location>
</feature>
<feature type="transmembrane region" description="Helical" evidence="5">
    <location>
        <begin position="134"/>
        <end position="150"/>
    </location>
</feature>
<feature type="transmembrane region" description="Helical" evidence="5">
    <location>
        <begin position="224"/>
        <end position="245"/>
    </location>
</feature>
<dbReference type="Pfam" id="PF03151">
    <property type="entry name" value="TPT"/>
    <property type="match status" value="1"/>
</dbReference>
<organism evidence="7 8">
    <name type="scientific">Galdieria yellowstonensis</name>
    <dbReference type="NCBI Taxonomy" id="3028027"/>
    <lineage>
        <taxon>Eukaryota</taxon>
        <taxon>Rhodophyta</taxon>
        <taxon>Bangiophyceae</taxon>
        <taxon>Galdieriales</taxon>
        <taxon>Galdieriaceae</taxon>
        <taxon>Galdieria</taxon>
    </lineage>
</organism>
<keyword evidence="8" id="KW-1185">Reference proteome</keyword>
<dbReference type="SUPFAM" id="SSF103481">
    <property type="entry name" value="Multidrug resistance efflux transporter EmrE"/>
    <property type="match status" value="1"/>
</dbReference>
<feature type="transmembrane region" description="Helical" evidence="5">
    <location>
        <begin position="78"/>
        <end position="95"/>
    </location>
</feature>
<sequence>MLDTMKRSSQVFAAVAFYWIVSISLVFTNKLLFSGKSFQVDAPLFITWSQCVVTVFCCYALGGLCWTRMPPFQVHWKTCVELLPLSCIFTLMVVFNNLCLKYVEVSFYQVARSLTIIFNVALDFIILGQRTSPAAIFCCLIVVSGFWLGNREEIRWSLVGVISGVVSSFFVAMNAIYVKKMYPIVDNDPWKITLYNNVNACVLFLPFIYFSGEVRILMSSENLLHIPFWIMLCTSGILGILISFATATQIKYTSPLTHNVSATAKAAAQTAIALLLFQNPVTGLGLASSPRTLTRESMKLRILFLGDTGVGKTSLIQNLCLCSGSTQNNSHDSLRPTKGFHISCIVLPIAVEKRETVEKKTIVELWEWGCGMSTHPTLFHRALSYIPFDGFVFVYDLTISTTRDSIWKYWAVEVLRSFGDSQYTDEESNAGLGGSESLWSWKRIVESLSQSFLHLLVPLMTQHWKDKLETHYLYQLSRRFPVAVVGTKSDIWSQRRKLRLHHKSTSSMESVFYCQLSNNNNNHRNSSNVEPSTVINRTLWNFFTAVARNVSSKRQ</sequence>
<comment type="caution">
    <text evidence="7">The sequence shown here is derived from an EMBL/GenBank/DDBJ whole genome shotgun (WGS) entry which is preliminary data.</text>
</comment>
<dbReference type="AlphaFoldDB" id="A0AAV9I9B1"/>
<proteinExistence type="predicted"/>
<dbReference type="Proteomes" id="UP001300502">
    <property type="component" value="Unassembled WGS sequence"/>
</dbReference>
<evidence type="ECO:0000256" key="1">
    <source>
        <dbReference type="ARBA" id="ARBA00004141"/>
    </source>
</evidence>
<protein>
    <recommendedName>
        <fullName evidence="6">Sugar phosphate transporter domain-containing protein</fullName>
    </recommendedName>
</protein>
<dbReference type="InterPro" id="IPR050186">
    <property type="entry name" value="TPT_transporter"/>
</dbReference>
<feature type="transmembrane region" description="Helical" evidence="5">
    <location>
        <begin position="198"/>
        <end position="218"/>
    </location>
</feature>
<keyword evidence="2 5" id="KW-0812">Transmembrane</keyword>
<dbReference type="InterPro" id="IPR027417">
    <property type="entry name" value="P-loop_NTPase"/>
</dbReference>
<evidence type="ECO:0000256" key="3">
    <source>
        <dbReference type="ARBA" id="ARBA00022989"/>
    </source>
</evidence>
<dbReference type="InterPro" id="IPR004853">
    <property type="entry name" value="Sugar_P_trans_dom"/>
</dbReference>
<dbReference type="PRINTS" id="PR00449">
    <property type="entry name" value="RASTRNSFRMNG"/>
</dbReference>
<evidence type="ECO:0000256" key="5">
    <source>
        <dbReference type="SAM" id="Phobius"/>
    </source>
</evidence>
<evidence type="ECO:0000259" key="6">
    <source>
        <dbReference type="Pfam" id="PF03151"/>
    </source>
</evidence>
<dbReference type="PANTHER" id="PTHR11132">
    <property type="entry name" value="SOLUTE CARRIER FAMILY 35"/>
    <property type="match status" value="1"/>
</dbReference>
<name>A0AAV9I9B1_9RHOD</name>
<evidence type="ECO:0000313" key="8">
    <source>
        <dbReference type="Proteomes" id="UP001300502"/>
    </source>
</evidence>
<dbReference type="GO" id="GO:0016020">
    <property type="term" value="C:membrane"/>
    <property type="evidence" value="ECO:0007669"/>
    <property type="project" value="UniProtKB-SubCell"/>
</dbReference>
<feature type="transmembrane region" description="Helical" evidence="5">
    <location>
        <begin position="45"/>
        <end position="66"/>
    </location>
</feature>
<dbReference type="SUPFAM" id="SSF52540">
    <property type="entry name" value="P-loop containing nucleoside triphosphate hydrolases"/>
    <property type="match status" value="1"/>
</dbReference>
<evidence type="ECO:0000313" key="7">
    <source>
        <dbReference type="EMBL" id="KAK4523977.1"/>
    </source>
</evidence>
<keyword evidence="3 5" id="KW-1133">Transmembrane helix</keyword>
<feature type="transmembrane region" description="Helical" evidence="5">
    <location>
        <begin position="156"/>
        <end position="177"/>
    </location>
</feature>